<dbReference type="PANTHER" id="PTHR37534:SF15">
    <property type="entry name" value="ZN(II)2CYS6 TRANSCRIPTION FACTOR (EUROFUNG)"/>
    <property type="match status" value="1"/>
</dbReference>
<dbReference type="STRING" id="97972.A0A2V1DXA3"/>
<dbReference type="GO" id="GO:0000976">
    <property type="term" value="F:transcription cis-regulatory region binding"/>
    <property type="evidence" value="ECO:0007669"/>
    <property type="project" value="TreeGrafter"/>
</dbReference>
<dbReference type="Pfam" id="PF11951">
    <property type="entry name" value="Fungal_trans_2"/>
    <property type="match status" value="1"/>
</dbReference>
<dbReference type="GO" id="GO:0003700">
    <property type="term" value="F:DNA-binding transcription factor activity"/>
    <property type="evidence" value="ECO:0007669"/>
    <property type="project" value="TreeGrafter"/>
</dbReference>
<organism evidence="5 6">
    <name type="scientific">Periconia macrospinosa</name>
    <dbReference type="NCBI Taxonomy" id="97972"/>
    <lineage>
        <taxon>Eukaryota</taxon>
        <taxon>Fungi</taxon>
        <taxon>Dikarya</taxon>
        <taxon>Ascomycota</taxon>
        <taxon>Pezizomycotina</taxon>
        <taxon>Dothideomycetes</taxon>
        <taxon>Pleosporomycetidae</taxon>
        <taxon>Pleosporales</taxon>
        <taxon>Massarineae</taxon>
        <taxon>Periconiaceae</taxon>
        <taxon>Periconia</taxon>
    </lineage>
</organism>
<reference evidence="5 6" key="1">
    <citation type="journal article" date="2018" name="Sci. Rep.">
        <title>Comparative genomics provides insights into the lifestyle and reveals functional heterogeneity of dark septate endophytic fungi.</title>
        <authorList>
            <person name="Knapp D.G."/>
            <person name="Nemeth J.B."/>
            <person name="Barry K."/>
            <person name="Hainaut M."/>
            <person name="Henrissat B."/>
            <person name="Johnson J."/>
            <person name="Kuo A."/>
            <person name="Lim J.H.P."/>
            <person name="Lipzen A."/>
            <person name="Nolan M."/>
            <person name="Ohm R.A."/>
            <person name="Tamas L."/>
            <person name="Grigoriev I.V."/>
            <person name="Spatafora J.W."/>
            <person name="Nagy L.G."/>
            <person name="Kovacs G.M."/>
        </authorList>
    </citation>
    <scope>NUCLEOTIDE SEQUENCE [LARGE SCALE GENOMIC DNA]</scope>
    <source>
        <strain evidence="5 6">DSE2036</strain>
    </source>
</reference>
<sequence>MNVLTFVLWAFAATLGYAAPTPEDTAVDADDVVGYAPKFKWRNTISASDPPKRRRNNGRGTSVGEECGMSPMSASSVSSAPAIMDPQQTNSLRRWSYEVASSPALVPDLFSDLPAREKRLLHYWNENLSSLISVTPRRSSPGPFQLHLTSMLYHSGALRSTVLSMAANHLALTSSDRSFRIDAYRHQEDALHLLQNLIQAPTEQLSMEPALATVLMMQVSARLLGDESAEPQVANHLAGAKAMIAKRGGLAAWRTSSTAQFLLDLFAYHDILSSVSRGSRPLVDHSEGFTAIEGAVDMQGIAEVLRLVARISDMQGTAKTTVHNNSNDMPGFARLQTQGLLIKTALEALDFSEQKYGVEGATDSMDIRLTAEAYRHAAFIYLYRVWLGFGAPNPTTLHHVQQCIACIQRVNISSPLVSSHIWPLWTAGCEAIDQEQRQFVRERFRDMYRTRMFASLKRIVRDIEEVWSYKDTENLVSGLDGMAKVDCIQVILRRCGREVDLA</sequence>
<accession>A0A2V1DXA3</accession>
<name>A0A2V1DXA3_9PLEO</name>
<feature type="region of interest" description="Disordered" evidence="3">
    <location>
        <begin position="44"/>
        <end position="82"/>
    </location>
</feature>
<comment type="subcellular location">
    <subcellularLocation>
        <location evidence="1">Nucleus</location>
    </subcellularLocation>
</comment>
<gene>
    <name evidence="5" type="ORF">DM02DRAFT_654030</name>
</gene>
<evidence type="ECO:0000256" key="3">
    <source>
        <dbReference type="SAM" id="MobiDB-lite"/>
    </source>
</evidence>
<evidence type="ECO:0000256" key="4">
    <source>
        <dbReference type="SAM" id="SignalP"/>
    </source>
</evidence>
<keyword evidence="6" id="KW-1185">Reference proteome</keyword>
<dbReference type="OrthoDB" id="3509362at2759"/>
<dbReference type="GO" id="GO:0005634">
    <property type="term" value="C:nucleus"/>
    <property type="evidence" value="ECO:0007669"/>
    <property type="project" value="UniProtKB-SubCell"/>
</dbReference>
<protein>
    <submittedName>
        <fullName evidence="5">Uncharacterized protein</fullName>
    </submittedName>
</protein>
<dbReference type="Proteomes" id="UP000244855">
    <property type="component" value="Unassembled WGS sequence"/>
</dbReference>
<proteinExistence type="predicted"/>
<dbReference type="InterPro" id="IPR021858">
    <property type="entry name" value="Fun_TF"/>
</dbReference>
<evidence type="ECO:0000313" key="6">
    <source>
        <dbReference type="Proteomes" id="UP000244855"/>
    </source>
</evidence>
<feature type="chain" id="PRO_5015917091" evidence="4">
    <location>
        <begin position="19"/>
        <end position="502"/>
    </location>
</feature>
<keyword evidence="2" id="KW-0539">Nucleus</keyword>
<evidence type="ECO:0000313" key="5">
    <source>
        <dbReference type="EMBL" id="PVI01885.1"/>
    </source>
</evidence>
<dbReference type="PANTHER" id="PTHR37534">
    <property type="entry name" value="TRANSCRIPTIONAL ACTIVATOR PROTEIN UGA3"/>
    <property type="match status" value="1"/>
</dbReference>
<evidence type="ECO:0000256" key="2">
    <source>
        <dbReference type="ARBA" id="ARBA00023242"/>
    </source>
</evidence>
<dbReference type="EMBL" id="KZ805350">
    <property type="protein sequence ID" value="PVI01885.1"/>
    <property type="molecule type" value="Genomic_DNA"/>
</dbReference>
<feature type="compositionally biased region" description="Low complexity" evidence="3">
    <location>
        <begin position="69"/>
        <end position="82"/>
    </location>
</feature>
<dbReference type="GO" id="GO:0045944">
    <property type="term" value="P:positive regulation of transcription by RNA polymerase II"/>
    <property type="evidence" value="ECO:0007669"/>
    <property type="project" value="TreeGrafter"/>
</dbReference>
<evidence type="ECO:0000256" key="1">
    <source>
        <dbReference type="ARBA" id="ARBA00004123"/>
    </source>
</evidence>
<feature type="signal peptide" evidence="4">
    <location>
        <begin position="1"/>
        <end position="18"/>
    </location>
</feature>
<dbReference type="AlphaFoldDB" id="A0A2V1DXA3"/>
<keyword evidence="4" id="KW-0732">Signal</keyword>